<dbReference type="InterPro" id="IPR002656">
    <property type="entry name" value="Acyl_transf_3_dom"/>
</dbReference>
<dbReference type="RefSeq" id="WP_186770514.1">
    <property type="nucleotide sequence ID" value="NZ_JACOMF010000009.1"/>
</dbReference>
<evidence type="ECO:0000313" key="4">
    <source>
        <dbReference type="Proteomes" id="UP000600101"/>
    </source>
</evidence>
<dbReference type="GO" id="GO:0000271">
    <property type="term" value="P:polysaccharide biosynthetic process"/>
    <property type="evidence" value="ECO:0007669"/>
    <property type="project" value="TreeGrafter"/>
</dbReference>
<keyword evidence="3" id="KW-0012">Acyltransferase</keyword>
<name>A0A9X0UH01_9PROT</name>
<gene>
    <name evidence="3" type="ORF">H7965_10445</name>
</gene>
<dbReference type="GO" id="GO:0016020">
    <property type="term" value="C:membrane"/>
    <property type="evidence" value="ECO:0007669"/>
    <property type="project" value="TreeGrafter"/>
</dbReference>
<dbReference type="GO" id="GO:0016747">
    <property type="term" value="F:acyltransferase activity, transferring groups other than amino-acyl groups"/>
    <property type="evidence" value="ECO:0007669"/>
    <property type="project" value="InterPro"/>
</dbReference>
<feature type="domain" description="Acyltransferase 3" evidence="2">
    <location>
        <begin position="30"/>
        <end position="351"/>
    </location>
</feature>
<dbReference type="PANTHER" id="PTHR23028">
    <property type="entry name" value="ACETYLTRANSFERASE"/>
    <property type="match status" value="1"/>
</dbReference>
<dbReference type="InterPro" id="IPR050879">
    <property type="entry name" value="Acyltransferase_3"/>
</dbReference>
<feature type="transmembrane region" description="Helical" evidence="1">
    <location>
        <begin position="67"/>
        <end position="87"/>
    </location>
</feature>
<feature type="transmembrane region" description="Helical" evidence="1">
    <location>
        <begin position="260"/>
        <end position="279"/>
    </location>
</feature>
<feature type="transmembrane region" description="Helical" evidence="1">
    <location>
        <begin position="300"/>
        <end position="320"/>
    </location>
</feature>
<keyword evidence="4" id="KW-1185">Reference proteome</keyword>
<dbReference type="AlphaFoldDB" id="A0A9X0UH01"/>
<evidence type="ECO:0000313" key="3">
    <source>
        <dbReference type="EMBL" id="MBC4015745.1"/>
    </source>
</evidence>
<accession>A0A9X0UH01</accession>
<evidence type="ECO:0000256" key="1">
    <source>
        <dbReference type="SAM" id="Phobius"/>
    </source>
</evidence>
<sequence>MEAPCFGSIAAFADQFESGRAQAGRLLPMEGLRGLAVLLVFFVHYSSQLAQAFHLPLPAVGAALEHIGHVGVDLFFVLSGYLIYGALIQRPRPYIGFLLRRVQRLYPAFLVVLALHLLAAMLSSSGGGLPSGMRERLLLVAANVLLLPGLFDIQGIVVVAWSLSYEMAFYLVVPLVVTGLRLRRWPPARRIALLLAALVLMQLLEWAHRRMGMFLCGMLLVEILGLLLERLRHAPWLDGLALAALPLMAAAVLAEVPPVVSDSAVLIACFLLCAAALGREGPVARGLRLTPLRWLGNMSYSYYLLHGFMLMLFFVALRGAGPLLQAAGEASYWVLLLPALLVTIVGSVPLYLFVERPFSILPAERQPAAAVASPLGKLPGEPGGLAGA</sequence>
<proteinExistence type="predicted"/>
<feature type="transmembrane region" description="Helical" evidence="1">
    <location>
        <begin position="235"/>
        <end position="254"/>
    </location>
</feature>
<dbReference type="Pfam" id="PF01757">
    <property type="entry name" value="Acyl_transf_3"/>
    <property type="match status" value="1"/>
</dbReference>
<reference evidence="3" key="1">
    <citation type="submission" date="2020-08" db="EMBL/GenBank/DDBJ databases">
        <authorList>
            <person name="Hu Y."/>
            <person name="Nguyen S.V."/>
            <person name="Li F."/>
            <person name="Fanning S."/>
        </authorList>
    </citation>
    <scope>NUCLEOTIDE SEQUENCE</scope>
    <source>
        <strain evidence="3">SYSU D8009</strain>
    </source>
</reference>
<keyword evidence="1" id="KW-0812">Transmembrane</keyword>
<evidence type="ECO:0000259" key="2">
    <source>
        <dbReference type="Pfam" id="PF01757"/>
    </source>
</evidence>
<comment type="caution">
    <text evidence="3">The sequence shown here is derived from an EMBL/GenBank/DDBJ whole genome shotgun (WGS) entry which is preliminary data.</text>
</comment>
<feature type="transmembrane region" description="Helical" evidence="1">
    <location>
        <begin position="153"/>
        <end position="176"/>
    </location>
</feature>
<organism evidence="3 4">
    <name type="scientific">Siccirubricoccus deserti</name>
    <dbReference type="NCBI Taxonomy" id="2013562"/>
    <lineage>
        <taxon>Bacteria</taxon>
        <taxon>Pseudomonadati</taxon>
        <taxon>Pseudomonadota</taxon>
        <taxon>Alphaproteobacteria</taxon>
        <taxon>Acetobacterales</taxon>
        <taxon>Roseomonadaceae</taxon>
        <taxon>Siccirubricoccus</taxon>
    </lineage>
</organism>
<keyword evidence="1" id="KW-1133">Transmembrane helix</keyword>
<feature type="transmembrane region" description="Helical" evidence="1">
    <location>
        <begin position="332"/>
        <end position="354"/>
    </location>
</feature>
<feature type="transmembrane region" description="Helical" evidence="1">
    <location>
        <begin position="188"/>
        <end position="204"/>
    </location>
</feature>
<feature type="transmembrane region" description="Helical" evidence="1">
    <location>
        <begin position="35"/>
        <end position="55"/>
    </location>
</feature>
<feature type="transmembrane region" description="Helical" evidence="1">
    <location>
        <begin position="108"/>
        <end position="133"/>
    </location>
</feature>
<feature type="transmembrane region" description="Helical" evidence="1">
    <location>
        <begin position="210"/>
        <end position="228"/>
    </location>
</feature>
<protein>
    <submittedName>
        <fullName evidence="3">Acyltransferase</fullName>
    </submittedName>
</protein>
<keyword evidence="3" id="KW-0808">Transferase</keyword>
<dbReference type="PANTHER" id="PTHR23028:SF131">
    <property type="entry name" value="BLR2367 PROTEIN"/>
    <property type="match status" value="1"/>
</dbReference>
<dbReference type="Proteomes" id="UP000600101">
    <property type="component" value="Unassembled WGS sequence"/>
</dbReference>
<keyword evidence="1" id="KW-0472">Membrane</keyword>
<dbReference type="EMBL" id="JACOMF010000009">
    <property type="protein sequence ID" value="MBC4015745.1"/>
    <property type="molecule type" value="Genomic_DNA"/>
</dbReference>